<organism evidence="2 3">
    <name type="scientific">Protofrankia coriariae</name>
    <dbReference type="NCBI Taxonomy" id="1562887"/>
    <lineage>
        <taxon>Bacteria</taxon>
        <taxon>Bacillati</taxon>
        <taxon>Actinomycetota</taxon>
        <taxon>Actinomycetes</taxon>
        <taxon>Frankiales</taxon>
        <taxon>Frankiaceae</taxon>
        <taxon>Protofrankia</taxon>
    </lineage>
</organism>
<dbReference type="Pfam" id="PF07704">
    <property type="entry name" value="PSK_trans_fac"/>
    <property type="match status" value="1"/>
</dbReference>
<dbReference type="Proteomes" id="UP000035425">
    <property type="component" value="Unassembled WGS sequence"/>
</dbReference>
<dbReference type="InterPro" id="IPR011660">
    <property type="entry name" value="VapB-like"/>
</dbReference>
<keyword evidence="1" id="KW-1277">Toxin-antitoxin system</keyword>
<reference evidence="2 3" key="1">
    <citation type="submission" date="2014-12" db="EMBL/GenBank/DDBJ databases">
        <title>Frankia sp. BMG5.1 draft genome.</title>
        <authorList>
            <person name="Gtari M."/>
            <person name="Ghodhbane-Gtari F."/>
            <person name="Nouioui I."/>
            <person name="Ktari A."/>
            <person name="Hezbri K."/>
            <person name="Mimouni W."/>
            <person name="Sbissi I."/>
            <person name="Ayari A."/>
            <person name="Yamanaka T."/>
            <person name="Normand P."/>
            <person name="Tisa L.S."/>
            <person name="Boudabous A."/>
        </authorList>
    </citation>
    <scope>NUCLEOTIDE SEQUENCE [LARGE SCALE GENOMIC DNA]</scope>
    <source>
        <strain evidence="2 3">BMG5.1</strain>
    </source>
</reference>
<dbReference type="EMBL" id="JWIO01000042">
    <property type="protein sequence ID" value="KLL10105.1"/>
    <property type="molecule type" value="Genomic_DNA"/>
</dbReference>
<keyword evidence="3" id="KW-1185">Reference proteome</keyword>
<gene>
    <name evidence="2" type="ORF">FrCorBMG51_19960</name>
</gene>
<name>A0ABR5F065_9ACTN</name>
<evidence type="ECO:0000313" key="3">
    <source>
        <dbReference type="Proteomes" id="UP000035425"/>
    </source>
</evidence>
<sequence length="90" mass="9737">MALNIEDSETEQLATDVAALAGETRTRAISVALRERLARLTAARATTGHGMRLLRFLTDEAWPQIPQGALGHAPTKAERERILGYGPEGV</sequence>
<comment type="caution">
    <text evidence="2">The sequence shown here is derived from an EMBL/GenBank/DDBJ whole genome shotgun (WGS) entry which is preliminary data.</text>
</comment>
<evidence type="ECO:0000256" key="1">
    <source>
        <dbReference type="ARBA" id="ARBA00022649"/>
    </source>
</evidence>
<dbReference type="RefSeq" id="WP_047224566.1">
    <property type="nucleotide sequence ID" value="NZ_JWIO01000042.1"/>
</dbReference>
<proteinExistence type="predicted"/>
<evidence type="ECO:0008006" key="4">
    <source>
        <dbReference type="Google" id="ProtNLM"/>
    </source>
</evidence>
<protein>
    <recommendedName>
        <fullName evidence="4">Antitoxin VapB</fullName>
    </recommendedName>
</protein>
<evidence type="ECO:0000313" key="2">
    <source>
        <dbReference type="EMBL" id="KLL10105.1"/>
    </source>
</evidence>
<accession>A0ABR5F065</accession>